<dbReference type="SUPFAM" id="SSF55144">
    <property type="entry name" value="LigT-like"/>
    <property type="match status" value="1"/>
</dbReference>
<dbReference type="InterPro" id="IPR009097">
    <property type="entry name" value="Cyclic_Pdiesterase"/>
</dbReference>
<dbReference type="InterPro" id="IPR050580">
    <property type="entry name" value="2H_phosphoesterase_YjcG-like"/>
</dbReference>
<evidence type="ECO:0000313" key="2">
    <source>
        <dbReference type="Proteomes" id="UP000722989"/>
    </source>
</evidence>
<protein>
    <submittedName>
        <fullName evidence="1">2'-5' RNA ligase family protein</fullName>
    </submittedName>
</protein>
<gene>
    <name evidence="1" type="ORF">HC031_27805</name>
</gene>
<reference evidence="1 2" key="1">
    <citation type="submission" date="2020-03" db="EMBL/GenBank/DDBJ databases">
        <title>WGS of the type strain of Planosporangium spp.</title>
        <authorList>
            <person name="Thawai C."/>
        </authorList>
    </citation>
    <scope>NUCLEOTIDE SEQUENCE [LARGE SCALE GENOMIC DNA]</scope>
    <source>
        <strain evidence="1 2">TBRC 5610</strain>
    </source>
</reference>
<sequence length="174" mass="19372">MSFETGQTAIIVAVPEAGRVVDRWRQRYDRSAPLGAPAHVTVLYPFLGSSRIDDGVLERLREVFGRQPAFEVGFRRCGRFPDVLYLEPEPAGPFRSLTVEIAGRWPEAPPYGGVHDDIVPHLTVAHGVDEDTLALVERDVAARLPVRAAVTEARLLAFDGVHWATRTRFAFGRR</sequence>
<keyword evidence="2" id="KW-1185">Reference proteome</keyword>
<dbReference type="EMBL" id="JAATVY010000031">
    <property type="protein sequence ID" value="NJC73501.1"/>
    <property type="molecule type" value="Genomic_DNA"/>
</dbReference>
<dbReference type="PANTHER" id="PTHR40037">
    <property type="entry name" value="PHOSPHOESTERASE YJCG-RELATED"/>
    <property type="match status" value="1"/>
</dbReference>
<dbReference type="PANTHER" id="PTHR40037:SF1">
    <property type="entry name" value="PHOSPHOESTERASE SAOUHSC_00951-RELATED"/>
    <property type="match status" value="1"/>
</dbReference>
<dbReference type="Pfam" id="PF13563">
    <property type="entry name" value="2_5_RNA_ligase2"/>
    <property type="match status" value="1"/>
</dbReference>
<accession>A0ABX0Y513</accession>
<evidence type="ECO:0000313" key="1">
    <source>
        <dbReference type="EMBL" id="NJC73501.1"/>
    </source>
</evidence>
<organism evidence="1 2">
    <name type="scientific">Planosporangium thailandense</name>
    <dbReference type="NCBI Taxonomy" id="765197"/>
    <lineage>
        <taxon>Bacteria</taxon>
        <taxon>Bacillati</taxon>
        <taxon>Actinomycetota</taxon>
        <taxon>Actinomycetes</taxon>
        <taxon>Micromonosporales</taxon>
        <taxon>Micromonosporaceae</taxon>
        <taxon>Planosporangium</taxon>
    </lineage>
</organism>
<comment type="caution">
    <text evidence="1">The sequence shown here is derived from an EMBL/GenBank/DDBJ whole genome shotgun (WGS) entry which is preliminary data.</text>
</comment>
<dbReference type="GO" id="GO:0016874">
    <property type="term" value="F:ligase activity"/>
    <property type="evidence" value="ECO:0007669"/>
    <property type="project" value="UniProtKB-KW"/>
</dbReference>
<dbReference type="RefSeq" id="WP_167928406.1">
    <property type="nucleotide sequence ID" value="NZ_JAATVY010000031.1"/>
</dbReference>
<dbReference type="Gene3D" id="3.90.1140.10">
    <property type="entry name" value="Cyclic phosphodiesterase"/>
    <property type="match status" value="1"/>
</dbReference>
<name>A0ABX0Y513_9ACTN</name>
<keyword evidence="1" id="KW-0436">Ligase</keyword>
<proteinExistence type="predicted"/>
<dbReference type="Proteomes" id="UP000722989">
    <property type="component" value="Unassembled WGS sequence"/>
</dbReference>